<keyword evidence="8" id="KW-1185">Reference proteome</keyword>
<dbReference type="Proteomes" id="UP000799772">
    <property type="component" value="Unassembled WGS sequence"/>
</dbReference>
<protein>
    <submittedName>
        <fullName evidence="7">MFS transporter</fullName>
    </submittedName>
</protein>
<feature type="transmembrane region" description="Helical" evidence="6">
    <location>
        <begin position="409"/>
        <end position="430"/>
    </location>
</feature>
<feature type="transmembrane region" description="Helical" evidence="6">
    <location>
        <begin position="442"/>
        <end position="462"/>
    </location>
</feature>
<evidence type="ECO:0000313" key="7">
    <source>
        <dbReference type="EMBL" id="KAF2101819.1"/>
    </source>
</evidence>
<reference evidence="7" key="1">
    <citation type="journal article" date="2020" name="Stud. Mycol.">
        <title>101 Dothideomycetes genomes: a test case for predicting lifestyles and emergence of pathogens.</title>
        <authorList>
            <person name="Haridas S."/>
            <person name="Albert R."/>
            <person name="Binder M."/>
            <person name="Bloem J."/>
            <person name="Labutti K."/>
            <person name="Salamov A."/>
            <person name="Andreopoulos B."/>
            <person name="Baker S."/>
            <person name="Barry K."/>
            <person name="Bills G."/>
            <person name="Bluhm B."/>
            <person name="Cannon C."/>
            <person name="Castanera R."/>
            <person name="Culley D."/>
            <person name="Daum C."/>
            <person name="Ezra D."/>
            <person name="Gonzalez J."/>
            <person name="Henrissat B."/>
            <person name="Kuo A."/>
            <person name="Liang C."/>
            <person name="Lipzen A."/>
            <person name="Lutzoni F."/>
            <person name="Magnuson J."/>
            <person name="Mondo S."/>
            <person name="Nolan M."/>
            <person name="Ohm R."/>
            <person name="Pangilinan J."/>
            <person name="Park H.-J."/>
            <person name="Ramirez L."/>
            <person name="Alfaro M."/>
            <person name="Sun H."/>
            <person name="Tritt A."/>
            <person name="Yoshinaga Y."/>
            <person name="Zwiers L.-H."/>
            <person name="Turgeon B."/>
            <person name="Goodwin S."/>
            <person name="Spatafora J."/>
            <person name="Crous P."/>
            <person name="Grigoriev I."/>
        </authorList>
    </citation>
    <scope>NUCLEOTIDE SEQUENCE</scope>
    <source>
        <strain evidence="7">CBS 133067</strain>
    </source>
</reference>
<feature type="transmembrane region" description="Helical" evidence="6">
    <location>
        <begin position="12"/>
        <end position="30"/>
    </location>
</feature>
<feature type="transmembrane region" description="Helical" evidence="6">
    <location>
        <begin position="171"/>
        <end position="191"/>
    </location>
</feature>
<dbReference type="PANTHER" id="PTHR21576">
    <property type="entry name" value="UNCHARACTERIZED NODULIN-LIKE PROTEIN"/>
    <property type="match status" value="1"/>
</dbReference>
<dbReference type="PROSITE" id="PS51257">
    <property type="entry name" value="PROKAR_LIPOPROTEIN"/>
    <property type="match status" value="1"/>
</dbReference>
<accession>A0A9P4IIN4</accession>
<keyword evidence="4 6" id="KW-0472">Membrane</keyword>
<dbReference type="OrthoDB" id="410267at2759"/>
<dbReference type="EMBL" id="ML978123">
    <property type="protein sequence ID" value="KAF2101819.1"/>
    <property type="molecule type" value="Genomic_DNA"/>
</dbReference>
<keyword evidence="2 6" id="KW-0812">Transmembrane</keyword>
<proteinExistence type="predicted"/>
<comment type="caution">
    <text evidence="7">The sequence shown here is derived from an EMBL/GenBank/DDBJ whole genome shotgun (WGS) entry which is preliminary data.</text>
</comment>
<evidence type="ECO:0000256" key="4">
    <source>
        <dbReference type="ARBA" id="ARBA00023136"/>
    </source>
</evidence>
<gene>
    <name evidence="7" type="ORF">NA57DRAFT_53763</name>
</gene>
<sequence length="530" mass="57047">MADNSHKTARIIAVAAATTISLACGTNYAYSAWSPQFADKLRLSSTESNIIGAMGNMGMYAMGIPVGMLVDSRGPRPAVILGGICLGLGYFPLKKAFDGGEGSMNIALLAFFSFVTGLGSCSAFSASIKAAALNWPQHRGTATGLALSAFGLSALFFTMLSAFAFPGNTSGFLLLLSIGTPVLVFVSLPFLRVPHPSTYTALATSEEHASGSRRSSNQMRRPKPSHLRQDEELSKQPSSSALDSDADDTTDERPPNTELDADESSSLMSAPGDVDAEEAALKHGNHHLHHLDISGRAILSHVEFYQLFILLGSLTGVGLMTINNIGNDAQALWAHWDPSVDKAFISRRQLMHVSIISSFSFIGRLISGIGSDLLVKRLRMSRFWCITVSSSVFIVAQIFATQIQNPNFLWVLSLLTGTGYGALFGVYPALVADAFGMHGLSLNWGSMIISPVIFGNAFNIAYGRIYDNHSRRTPDGKRSCPEGLDCYRSAYFVSFAASVLALGISLWSIHHEHTKKRRLAAEAADEDHQA</sequence>
<name>A0A9P4IIN4_9PEZI</name>
<feature type="transmembrane region" description="Helical" evidence="6">
    <location>
        <begin position="105"/>
        <end position="124"/>
    </location>
</feature>
<feature type="transmembrane region" description="Helical" evidence="6">
    <location>
        <begin position="383"/>
        <end position="403"/>
    </location>
</feature>
<dbReference type="GO" id="GO:0000329">
    <property type="term" value="C:fungal-type vacuole membrane"/>
    <property type="evidence" value="ECO:0007669"/>
    <property type="project" value="TreeGrafter"/>
</dbReference>
<dbReference type="PANTHER" id="PTHR21576:SF158">
    <property type="entry name" value="RIBOSOMAL RNA-PROCESSING PROTEIN 12-LIKE CONSERVED DOMAIN-CONTAINING PROTEIN"/>
    <property type="match status" value="1"/>
</dbReference>
<dbReference type="SUPFAM" id="SSF103473">
    <property type="entry name" value="MFS general substrate transporter"/>
    <property type="match status" value="1"/>
</dbReference>
<feature type="transmembrane region" description="Helical" evidence="6">
    <location>
        <begin position="77"/>
        <end position="93"/>
    </location>
</feature>
<keyword evidence="3 6" id="KW-1133">Transmembrane helix</keyword>
<dbReference type="GO" id="GO:0022857">
    <property type="term" value="F:transmembrane transporter activity"/>
    <property type="evidence" value="ECO:0007669"/>
    <property type="project" value="InterPro"/>
</dbReference>
<feature type="transmembrane region" description="Helical" evidence="6">
    <location>
        <begin position="304"/>
        <end position="322"/>
    </location>
</feature>
<feature type="region of interest" description="Disordered" evidence="5">
    <location>
        <begin position="202"/>
        <end position="270"/>
    </location>
</feature>
<evidence type="ECO:0000256" key="2">
    <source>
        <dbReference type="ARBA" id="ARBA00022692"/>
    </source>
</evidence>
<feature type="transmembrane region" description="Helical" evidence="6">
    <location>
        <begin position="350"/>
        <end position="371"/>
    </location>
</feature>
<dbReference type="InterPro" id="IPR011701">
    <property type="entry name" value="MFS"/>
</dbReference>
<evidence type="ECO:0000256" key="6">
    <source>
        <dbReference type="SAM" id="Phobius"/>
    </source>
</evidence>
<dbReference type="Gene3D" id="1.20.1250.20">
    <property type="entry name" value="MFS general substrate transporter like domains"/>
    <property type="match status" value="2"/>
</dbReference>
<evidence type="ECO:0000256" key="3">
    <source>
        <dbReference type="ARBA" id="ARBA00022989"/>
    </source>
</evidence>
<evidence type="ECO:0000256" key="1">
    <source>
        <dbReference type="ARBA" id="ARBA00004141"/>
    </source>
</evidence>
<dbReference type="AlphaFoldDB" id="A0A9P4IIN4"/>
<comment type="subcellular location">
    <subcellularLocation>
        <location evidence="1">Membrane</location>
        <topology evidence="1">Multi-pass membrane protein</topology>
    </subcellularLocation>
</comment>
<dbReference type="InterPro" id="IPR036259">
    <property type="entry name" value="MFS_trans_sf"/>
</dbReference>
<evidence type="ECO:0000313" key="8">
    <source>
        <dbReference type="Proteomes" id="UP000799772"/>
    </source>
</evidence>
<feature type="transmembrane region" description="Helical" evidence="6">
    <location>
        <begin position="491"/>
        <end position="509"/>
    </location>
</feature>
<organism evidence="7 8">
    <name type="scientific">Rhizodiscina lignyota</name>
    <dbReference type="NCBI Taxonomy" id="1504668"/>
    <lineage>
        <taxon>Eukaryota</taxon>
        <taxon>Fungi</taxon>
        <taxon>Dikarya</taxon>
        <taxon>Ascomycota</taxon>
        <taxon>Pezizomycotina</taxon>
        <taxon>Dothideomycetes</taxon>
        <taxon>Pleosporomycetidae</taxon>
        <taxon>Aulographales</taxon>
        <taxon>Rhizodiscinaceae</taxon>
        <taxon>Rhizodiscina</taxon>
    </lineage>
</organism>
<dbReference type="Pfam" id="PF07690">
    <property type="entry name" value="MFS_1"/>
    <property type="match status" value="1"/>
</dbReference>
<evidence type="ECO:0000256" key="5">
    <source>
        <dbReference type="SAM" id="MobiDB-lite"/>
    </source>
</evidence>
<feature type="transmembrane region" description="Helical" evidence="6">
    <location>
        <begin position="145"/>
        <end position="165"/>
    </location>
</feature>